<organism evidence="1">
    <name type="scientific">viral metagenome</name>
    <dbReference type="NCBI Taxonomy" id="1070528"/>
    <lineage>
        <taxon>unclassified sequences</taxon>
        <taxon>metagenomes</taxon>
        <taxon>organismal metagenomes</taxon>
    </lineage>
</organism>
<dbReference type="EMBL" id="MN739155">
    <property type="protein sequence ID" value="QHS91170.1"/>
    <property type="molecule type" value="Genomic_DNA"/>
</dbReference>
<name>A0A6C0BGG1_9ZZZZ</name>
<evidence type="ECO:0000313" key="1">
    <source>
        <dbReference type="EMBL" id="QHS91170.1"/>
    </source>
</evidence>
<proteinExistence type="predicted"/>
<protein>
    <submittedName>
        <fullName evidence="1">Uncharacterized protein</fullName>
    </submittedName>
</protein>
<dbReference type="AlphaFoldDB" id="A0A6C0BGG1"/>
<reference evidence="1" key="1">
    <citation type="journal article" date="2020" name="Nature">
        <title>Giant virus diversity and host interactions through global metagenomics.</title>
        <authorList>
            <person name="Schulz F."/>
            <person name="Roux S."/>
            <person name="Paez-Espino D."/>
            <person name="Jungbluth S."/>
            <person name="Walsh D.A."/>
            <person name="Denef V.J."/>
            <person name="McMahon K.D."/>
            <person name="Konstantinidis K.T."/>
            <person name="Eloe-Fadrosh E.A."/>
            <person name="Kyrpides N.C."/>
            <person name="Woyke T."/>
        </authorList>
    </citation>
    <scope>NUCLEOTIDE SEQUENCE</scope>
    <source>
        <strain evidence="1">GVMAG-M-3300013004-44</strain>
    </source>
</reference>
<sequence length="221" mass="25622">MTERKGAPIMTVESMLMFIYSHPNGTGYSMPFNKMYPVVKSFLESRKKPSSIHYDGRQTEMAAFTMTLFSVLYAASFHMKGQEIVALFLENLAKVASEPSLPNISENKEIYVKHNLVLYFDYIDRYVNKPSFRGVVPTTYDFAMEEEHSVYTAHNADTIYFNALSVSLYAFVYALKEYEPEPRVLVSIFFGRNAQLEKLSESQIYKNFIETPMWMDMVIDY</sequence>
<accession>A0A6C0BGG1</accession>